<name>A0A9X2AAZ4_9FLAO</name>
<accession>A0A9X2AAZ4</accession>
<evidence type="ECO:0000313" key="2">
    <source>
        <dbReference type="EMBL" id="MCH4823706.1"/>
    </source>
</evidence>
<proteinExistence type="predicted"/>
<protein>
    <submittedName>
        <fullName evidence="2">Uncharacterized protein</fullName>
    </submittedName>
</protein>
<feature type="compositionally biased region" description="Polar residues" evidence="1">
    <location>
        <begin position="107"/>
        <end position="116"/>
    </location>
</feature>
<evidence type="ECO:0000256" key="1">
    <source>
        <dbReference type="SAM" id="MobiDB-lite"/>
    </source>
</evidence>
<organism evidence="2 3">
    <name type="scientific">Christiangramia lutea</name>
    <dbReference type="NCBI Taxonomy" id="1607951"/>
    <lineage>
        <taxon>Bacteria</taxon>
        <taxon>Pseudomonadati</taxon>
        <taxon>Bacteroidota</taxon>
        <taxon>Flavobacteriia</taxon>
        <taxon>Flavobacteriales</taxon>
        <taxon>Flavobacteriaceae</taxon>
        <taxon>Christiangramia</taxon>
    </lineage>
</organism>
<sequence length="127" mass="13987">MGKKISNVDAKKLFDGWTGKNGPGKSVSRAGFVDSYESWFSAEELKNFCQEVIDAIGEENNPGIRIYFGNYGKNSRNKKNQSTVFLAPTKGGNKDDFEASVPENDYSLESYNSGSNRVPPIDYDPGS</sequence>
<feature type="region of interest" description="Disordered" evidence="1">
    <location>
        <begin position="86"/>
        <end position="127"/>
    </location>
</feature>
<dbReference type="EMBL" id="JAKVTV010000003">
    <property type="protein sequence ID" value="MCH4823706.1"/>
    <property type="molecule type" value="Genomic_DNA"/>
</dbReference>
<dbReference type="AlphaFoldDB" id="A0A9X2AAZ4"/>
<dbReference type="RefSeq" id="WP_240713874.1">
    <property type="nucleotide sequence ID" value="NZ_JAKVTV010000003.1"/>
</dbReference>
<comment type="caution">
    <text evidence="2">The sequence shown here is derived from an EMBL/GenBank/DDBJ whole genome shotgun (WGS) entry which is preliminary data.</text>
</comment>
<reference evidence="2" key="1">
    <citation type="submission" date="2022-03" db="EMBL/GenBank/DDBJ databases">
        <title>Gramella crocea sp. nov., isolated from activated sludge of a seafood processing plant.</title>
        <authorList>
            <person name="Zhang X."/>
        </authorList>
    </citation>
    <scope>NUCLEOTIDE SEQUENCE</scope>
    <source>
        <strain evidence="2">YJ019</strain>
    </source>
</reference>
<keyword evidence="3" id="KW-1185">Reference proteome</keyword>
<gene>
    <name evidence="2" type="ORF">ML462_11045</name>
</gene>
<dbReference type="Proteomes" id="UP001139226">
    <property type="component" value="Unassembled WGS sequence"/>
</dbReference>
<evidence type="ECO:0000313" key="3">
    <source>
        <dbReference type="Proteomes" id="UP001139226"/>
    </source>
</evidence>